<dbReference type="EMBL" id="JROO01000009">
    <property type="protein sequence ID" value="KIH99690.1"/>
    <property type="molecule type" value="Genomic_DNA"/>
</dbReference>
<organism evidence="1 2">
    <name type="scientific">Streptomonospora alba</name>
    <dbReference type="NCBI Taxonomy" id="183763"/>
    <lineage>
        <taxon>Bacteria</taxon>
        <taxon>Bacillati</taxon>
        <taxon>Actinomycetota</taxon>
        <taxon>Actinomycetes</taxon>
        <taxon>Streptosporangiales</taxon>
        <taxon>Nocardiopsidaceae</taxon>
        <taxon>Streptomonospora</taxon>
    </lineage>
</organism>
<accession>A0A0C2JL83</accession>
<dbReference type="Proteomes" id="UP000031675">
    <property type="component" value="Unassembled WGS sequence"/>
</dbReference>
<name>A0A0C2JL83_9ACTN</name>
<reference evidence="2" key="1">
    <citation type="journal article" date="2015" name="Chem. Biol.">
        <title>Structure, bioactivity, and resistance mechanism of streptomonomicin, an unusual lasso Peptide from an understudied halophilic actinomycete.</title>
        <authorList>
            <person name="Metelev M."/>
            <person name="Tietz J.I."/>
            <person name="Melby J.O."/>
            <person name="Blair P.M."/>
            <person name="Zhu L."/>
            <person name="Livnat I."/>
            <person name="Severinov K."/>
            <person name="Mitchell D.A."/>
        </authorList>
    </citation>
    <scope>NUCLEOTIDE SEQUENCE [LARGE SCALE GENOMIC DNA]</scope>
    <source>
        <strain evidence="2">YIM 90003</strain>
    </source>
</reference>
<gene>
    <name evidence="1" type="ORF">LP52_05445</name>
</gene>
<evidence type="ECO:0000313" key="1">
    <source>
        <dbReference type="EMBL" id="KIH99690.1"/>
    </source>
</evidence>
<comment type="caution">
    <text evidence="1">The sequence shown here is derived from an EMBL/GenBank/DDBJ whole genome shotgun (WGS) entry which is preliminary data.</text>
</comment>
<protein>
    <submittedName>
        <fullName evidence="1">Uncharacterized protein</fullName>
    </submittedName>
</protein>
<dbReference type="AlphaFoldDB" id="A0A0C2JL83"/>
<evidence type="ECO:0000313" key="2">
    <source>
        <dbReference type="Proteomes" id="UP000031675"/>
    </source>
</evidence>
<keyword evidence="2" id="KW-1185">Reference proteome</keyword>
<sequence>MRVVAVMDRDAHAGRSVFKETVDQVDLVQRVLFAEDRSDTQAPPSEILGLRRTDFGVFDALPSEDLGQCGRGVLGGVRQRGGEAGAVATVSVELHKVLTPI</sequence>
<proteinExistence type="predicted"/>